<dbReference type="SMART" id="SM00421">
    <property type="entry name" value="HTH_LUXR"/>
    <property type="match status" value="1"/>
</dbReference>
<dbReference type="EMBL" id="JACOPQ010000001">
    <property type="protein sequence ID" value="MBC5735799.1"/>
    <property type="molecule type" value="Genomic_DNA"/>
</dbReference>
<dbReference type="PROSITE" id="PS50043">
    <property type="entry name" value="HTH_LUXR_2"/>
    <property type="match status" value="1"/>
</dbReference>
<feature type="domain" description="HTH luxR-type" evidence="4">
    <location>
        <begin position="759"/>
        <end position="824"/>
    </location>
</feature>
<dbReference type="AlphaFoldDB" id="A0A8J6MC15"/>
<dbReference type="PRINTS" id="PR00038">
    <property type="entry name" value="HTHLUXR"/>
</dbReference>
<keyword evidence="3" id="KW-0804">Transcription</keyword>
<keyword evidence="6" id="KW-1185">Reference proteome</keyword>
<dbReference type="Pfam" id="PF00196">
    <property type="entry name" value="GerE"/>
    <property type="match status" value="1"/>
</dbReference>
<accession>A0A8J6MC15</accession>
<dbReference type="InterPro" id="IPR011990">
    <property type="entry name" value="TPR-like_helical_dom_sf"/>
</dbReference>
<evidence type="ECO:0000313" key="5">
    <source>
        <dbReference type="EMBL" id="MBC5735799.1"/>
    </source>
</evidence>
<gene>
    <name evidence="5" type="ORF">H8S62_02075</name>
</gene>
<dbReference type="CDD" id="cd06170">
    <property type="entry name" value="LuxR_C_like"/>
    <property type="match status" value="1"/>
</dbReference>
<dbReference type="PANTHER" id="PTHR44688:SF16">
    <property type="entry name" value="DNA-BINDING TRANSCRIPTIONAL ACTIVATOR DEVR_DOSR"/>
    <property type="match status" value="1"/>
</dbReference>
<dbReference type="Pfam" id="PF25873">
    <property type="entry name" value="WHD_MalT"/>
    <property type="match status" value="1"/>
</dbReference>
<dbReference type="RefSeq" id="WP_155146902.1">
    <property type="nucleotide sequence ID" value="NZ_JACOPQ010000001.1"/>
</dbReference>
<dbReference type="SUPFAM" id="SSF52540">
    <property type="entry name" value="P-loop containing nucleoside triphosphate hydrolases"/>
    <property type="match status" value="1"/>
</dbReference>
<dbReference type="InterPro" id="IPR000792">
    <property type="entry name" value="Tscrpt_reg_LuxR_C"/>
</dbReference>
<evidence type="ECO:0000256" key="3">
    <source>
        <dbReference type="ARBA" id="ARBA00023163"/>
    </source>
</evidence>
<proteinExistence type="predicted"/>
<organism evidence="5 6">
    <name type="scientific">Lawsonibacter faecis</name>
    <dbReference type="NCBI Taxonomy" id="2763052"/>
    <lineage>
        <taxon>Bacteria</taxon>
        <taxon>Bacillati</taxon>
        <taxon>Bacillota</taxon>
        <taxon>Clostridia</taxon>
        <taxon>Eubacteriales</taxon>
        <taxon>Oscillospiraceae</taxon>
        <taxon>Lawsonibacter</taxon>
    </lineage>
</organism>
<evidence type="ECO:0000256" key="1">
    <source>
        <dbReference type="ARBA" id="ARBA00023015"/>
    </source>
</evidence>
<evidence type="ECO:0000259" key="4">
    <source>
        <dbReference type="PROSITE" id="PS50043"/>
    </source>
</evidence>
<protein>
    <recommendedName>
        <fullName evidence="4">HTH luxR-type domain-containing protein</fullName>
    </recommendedName>
</protein>
<evidence type="ECO:0000313" key="6">
    <source>
        <dbReference type="Proteomes" id="UP000607645"/>
    </source>
</evidence>
<dbReference type="GO" id="GO:0006355">
    <property type="term" value="P:regulation of DNA-templated transcription"/>
    <property type="evidence" value="ECO:0007669"/>
    <property type="project" value="InterPro"/>
</dbReference>
<dbReference type="InterPro" id="IPR027417">
    <property type="entry name" value="P-loop_NTPase"/>
</dbReference>
<name>A0A8J6MC15_9FIRM</name>
<dbReference type="SUPFAM" id="SSF46894">
    <property type="entry name" value="C-terminal effector domain of the bipartite response regulators"/>
    <property type="match status" value="1"/>
</dbReference>
<reference evidence="5" key="1">
    <citation type="submission" date="2020-08" db="EMBL/GenBank/DDBJ databases">
        <title>Genome public.</title>
        <authorList>
            <person name="Liu C."/>
            <person name="Sun Q."/>
        </authorList>
    </citation>
    <scope>NUCLEOTIDE SEQUENCE</scope>
    <source>
        <strain evidence="5">NSJ-52</strain>
    </source>
</reference>
<dbReference type="InterPro" id="IPR036388">
    <property type="entry name" value="WH-like_DNA-bd_sf"/>
</dbReference>
<evidence type="ECO:0000256" key="2">
    <source>
        <dbReference type="ARBA" id="ARBA00023125"/>
    </source>
</evidence>
<dbReference type="Gene3D" id="1.10.10.10">
    <property type="entry name" value="Winged helix-like DNA-binding domain superfamily/Winged helix DNA-binding domain"/>
    <property type="match status" value="1"/>
</dbReference>
<sequence>MKYDRTRVLARPRVNRSLGQICAYPLTVVRASMGFGKTTAVREYLRLRKLRPVFLSLVGSGGSLEYCWERLAAQVSRRSPALGRQLGGLGFPQDPAQTARMVELISGAELPDPTVVVLDDYHLVDGPRAAALLALLAGEGIPNLHIVLIARDTPHLPVSDLEQRGLCCVVDQEILRFRPQEVREYFGLMDQNVDDQTLEAVCTATGGWITGIYLVLRGIAQGFPPSRWSDTVDQLMDQNLYAGYDAPTRKFLQRLACLDSFTPEELAYVLEDRDAPDRLRALLRSNAFLTYDRGQDAYQMTDLFRDFLQGKAWREALEVAPIYRRAGEWHLSRGERTAAYSYLYRAGDVDAVLRDLNREEAQDIHIAQSPQIRMIFSGLPAETALNYPLAYLRYLRVEALWGEISRPRLQQRLRDMERRFLDADLPEDQRTRILGEIHNTWIFEAFNDAPAVVYHAARAVEYFAGRYSVVVSNRTEFTFGSPELLYCYYKEAGRLRETAELISQKFNFLALAANGCGSGSQDLALAEYALETGDFDQVALGARRAVYCARTRDQVAIELCAAFTLARLALMEGRAGEARRLLVELGQAVDRRNSAILNTAMVVCSAYLSTCLGRLEEIPRWLRENDMGPGNFMFQGMAFNYIVCARAALLAEDFVRLDVLCESFQRRFDIYSNQLGYIHNHICRAVARERLYGREEGLRHLRPALDIGAADGVVMPFAETARYLLPLLEAAGKEGRWPAAYMERLLACCRRYASALEAGERPPVVLTDREREILRLLAGGATHGQISEALYVSVPTVRFHVKNLYQKLEVNNKVLALEKAKRLGLME</sequence>
<dbReference type="InterPro" id="IPR059106">
    <property type="entry name" value="WHD_MalT"/>
</dbReference>
<dbReference type="Proteomes" id="UP000607645">
    <property type="component" value="Unassembled WGS sequence"/>
</dbReference>
<keyword evidence="1" id="KW-0805">Transcription regulation</keyword>
<dbReference type="InterPro" id="IPR016032">
    <property type="entry name" value="Sig_transdc_resp-reg_C-effctor"/>
</dbReference>
<dbReference type="PANTHER" id="PTHR44688">
    <property type="entry name" value="DNA-BINDING TRANSCRIPTIONAL ACTIVATOR DEVR_DOSR"/>
    <property type="match status" value="1"/>
</dbReference>
<keyword evidence="2" id="KW-0238">DNA-binding</keyword>
<comment type="caution">
    <text evidence="5">The sequence shown here is derived from an EMBL/GenBank/DDBJ whole genome shotgun (WGS) entry which is preliminary data.</text>
</comment>
<dbReference type="Gene3D" id="1.25.40.10">
    <property type="entry name" value="Tetratricopeptide repeat domain"/>
    <property type="match status" value="1"/>
</dbReference>
<dbReference type="GO" id="GO:0003677">
    <property type="term" value="F:DNA binding"/>
    <property type="evidence" value="ECO:0007669"/>
    <property type="project" value="UniProtKB-KW"/>
</dbReference>